<dbReference type="AlphaFoldDB" id="A0A655FY94"/>
<organism evidence="2 3">
    <name type="scientific">Mycobacterium tuberculosis</name>
    <dbReference type="NCBI Taxonomy" id="1773"/>
    <lineage>
        <taxon>Bacteria</taxon>
        <taxon>Bacillati</taxon>
        <taxon>Actinomycetota</taxon>
        <taxon>Actinomycetes</taxon>
        <taxon>Mycobacteriales</taxon>
        <taxon>Mycobacteriaceae</taxon>
        <taxon>Mycobacterium</taxon>
        <taxon>Mycobacterium tuberculosis complex</taxon>
    </lineage>
</organism>
<protein>
    <submittedName>
        <fullName evidence="2">Possible antitoxin VapB7</fullName>
    </submittedName>
</protein>
<feature type="region of interest" description="Disordered" evidence="1">
    <location>
        <begin position="1"/>
        <end position="35"/>
    </location>
</feature>
<dbReference type="EMBL" id="CQQC01002643">
    <property type="protein sequence ID" value="CNX04462.1"/>
    <property type="molecule type" value="Genomic_DNA"/>
</dbReference>
<proteinExistence type="predicted"/>
<reference evidence="2 3" key="1">
    <citation type="submission" date="2015-03" db="EMBL/GenBank/DDBJ databases">
        <authorList>
            <consortium name="Pathogen Informatics"/>
        </authorList>
    </citation>
    <scope>NUCLEOTIDE SEQUENCE [LARGE SCALE GENOMIC DNA]</scope>
    <source>
        <strain evidence="2 3">D00501624</strain>
    </source>
</reference>
<evidence type="ECO:0000313" key="3">
    <source>
        <dbReference type="Proteomes" id="UP000039217"/>
    </source>
</evidence>
<accession>A0A655FY94</accession>
<name>A0A655FY94_MYCTX</name>
<evidence type="ECO:0000313" key="2">
    <source>
        <dbReference type="EMBL" id="CNX04462.1"/>
    </source>
</evidence>
<dbReference type="Proteomes" id="UP000039217">
    <property type="component" value="Unassembled WGS sequence"/>
</dbReference>
<evidence type="ECO:0000256" key="1">
    <source>
        <dbReference type="SAM" id="MobiDB-lite"/>
    </source>
</evidence>
<sequence>MREAIDRGLVSPAGRRKSAGRRLLDAADMSVPEPRELKQELEALRARRG</sequence>
<gene>
    <name evidence="2" type="primary">vapB7</name>
    <name evidence="2" type="ORF">ERS007661_04429</name>
</gene>